<feature type="domain" description="Phosphotyrosine protein phosphatase I" evidence="5">
    <location>
        <begin position="2"/>
        <end position="191"/>
    </location>
</feature>
<dbReference type="Gene3D" id="3.40.50.2300">
    <property type="match status" value="1"/>
</dbReference>
<comment type="similarity">
    <text evidence="1">Belongs to the low molecular weight phosphotyrosine protein phosphatase family.</text>
</comment>
<dbReference type="PANTHER" id="PTHR11717:SF7">
    <property type="entry name" value="LOW MOLECULAR WEIGHT PHOSPHOTYROSINE PROTEIN PHOSPHATASE"/>
    <property type="match status" value="1"/>
</dbReference>
<dbReference type="InterPro" id="IPR017867">
    <property type="entry name" value="Tyr_phospatase_low_mol_wt"/>
</dbReference>
<evidence type="ECO:0000256" key="3">
    <source>
        <dbReference type="ARBA" id="ARBA00022801"/>
    </source>
</evidence>
<organism evidence="6 7">
    <name type="scientific">Microbacterium binotii</name>
    <dbReference type="NCBI Taxonomy" id="462710"/>
    <lineage>
        <taxon>Bacteria</taxon>
        <taxon>Bacillati</taxon>
        <taxon>Actinomycetota</taxon>
        <taxon>Actinomycetes</taxon>
        <taxon>Micrococcales</taxon>
        <taxon>Microbacteriaceae</taxon>
        <taxon>Microbacterium</taxon>
    </lineage>
</organism>
<dbReference type="EMBL" id="BAAARI010000014">
    <property type="protein sequence ID" value="GAA2582998.1"/>
    <property type="molecule type" value="Genomic_DNA"/>
</dbReference>
<evidence type="ECO:0000259" key="5">
    <source>
        <dbReference type="SMART" id="SM00226"/>
    </source>
</evidence>
<evidence type="ECO:0000313" key="6">
    <source>
        <dbReference type="EMBL" id="GAA2582998.1"/>
    </source>
</evidence>
<evidence type="ECO:0000313" key="7">
    <source>
        <dbReference type="Proteomes" id="UP001500274"/>
    </source>
</evidence>
<dbReference type="Proteomes" id="UP001500274">
    <property type="component" value="Unassembled WGS sequence"/>
</dbReference>
<keyword evidence="7" id="KW-1185">Reference proteome</keyword>
<protein>
    <recommendedName>
        <fullName evidence="2">protein-tyrosine-phosphatase</fullName>
        <ecNumber evidence="2">3.1.3.48</ecNumber>
    </recommendedName>
</protein>
<dbReference type="PANTHER" id="PTHR11717">
    <property type="entry name" value="LOW MOLECULAR WEIGHT PROTEIN TYROSINE PHOSPHATASE"/>
    <property type="match status" value="1"/>
</dbReference>
<dbReference type="SMART" id="SM00226">
    <property type="entry name" value="LMWPc"/>
    <property type="match status" value="1"/>
</dbReference>
<evidence type="ECO:0000256" key="4">
    <source>
        <dbReference type="ARBA" id="ARBA00022912"/>
    </source>
</evidence>
<reference evidence="6 7" key="1">
    <citation type="journal article" date="2019" name="Int. J. Syst. Evol. Microbiol.">
        <title>The Global Catalogue of Microorganisms (GCM) 10K type strain sequencing project: providing services to taxonomists for standard genome sequencing and annotation.</title>
        <authorList>
            <consortium name="The Broad Institute Genomics Platform"/>
            <consortium name="The Broad Institute Genome Sequencing Center for Infectious Disease"/>
            <person name="Wu L."/>
            <person name="Ma J."/>
        </authorList>
    </citation>
    <scope>NUCLEOTIDE SEQUENCE [LARGE SCALE GENOMIC DNA]</scope>
    <source>
        <strain evidence="6 7">JCM 16365</strain>
    </source>
</reference>
<dbReference type="PRINTS" id="PR00719">
    <property type="entry name" value="LMWPTPASE"/>
</dbReference>
<dbReference type="InterPro" id="IPR023485">
    <property type="entry name" value="Ptyr_pPase"/>
</dbReference>
<dbReference type="SUPFAM" id="SSF52788">
    <property type="entry name" value="Phosphotyrosine protein phosphatases I"/>
    <property type="match status" value="1"/>
</dbReference>
<keyword evidence="3" id="KW-0378">Hydrolase</keyword>
<dbReference type="Pfam" id="PF01451">
    <property type="entry name" value="LMWPc"/>
    <property type="match status" value="1"/>
</dbReference>
<dbReference type="InterPro" id="IPR050438">
    <property type="entry name" value="LMW_PTPase"/>
</dbReference>
<gene>
    <name evidence="6" type="ORF">GCM10009862_22740</name>
</gene>
<keyword evidence="4" id="KW-0904">Protein phosphatase</keyword>
<dbReference type="EC" id="3.1.3.48" evidence="2"/>
<name>A0ABN3PFB5_9MICO</name>
<evidence type="ECO:0000256" key="2">
    <source>
        <dbReference type="ARBA" id="ARBA00013064"/>
    </source>
</evidence>
<sequence>MLEVLTVCTGNICRSPFAEVILRDELGRKGVTAASAGVKALVDQPMTPEAAALAHAYGVPEDLIGAHRARWLDESHLRTPALVLAMTREHRRAVVELAPAATRRTFTVRELARLAAHVSDDDARSVADAAGSDPRARLDALLAHLVSVRGEIEAPVDPSLDDVVDPYRREWDVYEQMASELMPALGETVRLLAVAVRP</sequence>
<evidence type="ECO:0000256" key="1">
    <source>
        <dbReference type="ARBA" id="ARBA00011063"/>
    </source>
</evidence>
<comment type="caution">
    <text evidence="6">The sequence shown here is derived from an EMBL/GenBank/DDBJ whole genome shotgun (WGS) entry which is preliminary data.</text>
</comment>
<dbReference type="RefSeq" id="WP_344229582.1">
    <property type="nucleotide sequence ID" value="NZ_BAAARI010000014.1"/>
</dbReference>
<proteinExistence type="inferred from homology"/>
<accession>A0ABN3PFB5</accession>
<dbReference type="InterPro" id="IPR036196">
    <property type="entry name" value="Ptyr_pPase_sf"/>
</dbReference>